<reference evidence="1 2" key="1">
    <citation type="submission" date="2019-04" db="EMBL/GenBank/DDBJ databases">
        <title>Pedobacter sp. RP-3-22 sp. nov., isolated from Arctic soil.</title>
        <authorList>
            <person name="Dahal R.H."/>
            <person name="Kim D.-U."/>
        </authorList>
    </citation>
    <scope>NUCLEOTIDE SEQUENCE [LARGE SCALE GENOMIC DNA]</scope>
    <source>
        <strain evidence="1 2">RP-3-22</strain>
    </source>
</reference>
<dbReference type="Pfam" id="PF13342">
    <property type="entry name" value="Toprim_Crpt"/>
    <property type="match status" value="3"/>
</dbReference>
<proteinExistence type="predicted"/>
<dbReference type="EMBL" id="SWBR01000003">
    <property type="protein sequence ID" value="TKC08033.1"/>
    <property type="molecule type" value="Genomic_DNA"/>
</dbReference>
<keyword evidence="2" id="KW-1185">Reference proteome</keyword>
<keyword evidence="1" id="KW-0413">Isomerase</keyword>
<dbReference type="AlphaFoldDB" id="A0A4U1CMZ2"/>
<evidence type="ECO:0000313" key="2">
    <source>
        <dbReference type="Proteomes" id="UP000309488"/>
    </source>
</evidence>
<name>A0A4U1CMZ2_9SPHI</name>
<evidence type="ECO:0000313" key="1">
    <source>
        <dbReference type="EMBL" id="TKC08033.1"/>
    </source>
</evidence>
<protein>
    <submittedName>
        <fullName evidence="1">DNA topoisomerase I</fullName>
    </submittedName>
</protein>
<sequence length="268" mass="29961">MNIIADCPVCGKGKMVEKTNGYSCNYFKSMDDKCKFFIYKSYFEKQITEEIAKELCLNKETNLFTDLKKKNGDLFSAKLIISEDVIKPDFPSNELTNACPGCGGKVVETANGFVCENFFAKECSLYIGKKIANKEISVNVAEQLLDNRKTDFLDDFESNAGNVFSAKLILDDELVVKFDTTICPCPKCSTGTIYANAKAYGCSNFKDESIKCDFVIWKEMSGKHISIDNVIQLCESKSTDVLKGFKKKGGETYDAKVILNEEYKGVIQ</sequence>
<dbReference type="Proteomes" id="UP000309488">
    <property type="component" value="Unassembled WGS sequence"/>
</dbReference>
<accession>A0A4U1CMZ2</accession>
<dbReference type="OrthoDB" id="753911at2"/>
<dbReference type="GO" id="GO:0016853">
    <property type="term" value="F:isomerase activity"/>
    <property type="evidence" value="ECO:0007669"/>
    <property type="project" value="UniProtKB-KW"/>
</dbReference>
<organism evidence="1 2">
    <name type="scientific">Pedobacter polaris</name>
    <dbReference type="NCBI Taxonomy" id="2571273"/>
    <lineage>
        <taxon>Bacteria</taxon>
        <taxon>Pseudomonadati</taxon>
        <taxon>Bacteroidota</taxon>
        <taxon>Sphingobacteriia</taxon>
        <taxon>Sphingobacteriales</taxon>
        <taxon>Sphingobacteriaceae</taxon>
        <taxon>Pedobacter</taxon>
    </lineage>
</organism>
<dbReference type="RefSeq" id="WP_136841597.1">
    <property type="nucleotide sequence ID" value="NZ_SWBR01000003.1"/>
</dbReference>
<comment type="caution">
    <text evidence="1">The sequence shown here is derived from an EMBL/GenBank/DDBJ whole genome shotgun (WGS) entry which is preliminary data.</text>
</comment>
<dbReference type="InterPro" id="IPR025589">
    <property type="entry name" value="Toprim_C_rpt"/>
</dbReference>
<gene>
    <name evidence="1" type="ORF">FA048_12785</name>
</gene>